<dbReference type="Proteomes" id="UP000095286">
    <property type="component" value="Unplaced"/>
</dbReference>
<sequence length="104" mass="11713">MASSEFKRAFFSHCRGIRKFLLCLPLCRSIFEKHCAALSTTVIPDHSDTIEQRLEKTSEHARFIDATSSHVVSRSVGEDSETALNLIVYVKSEDNISLNKQTLV</sequence>
<evidence type="ECO:0000313" key="1">
    <source>
        <dbReference type="Proteomes" id="UP000095286"/>
    </source>
</evidence>
<protein>
    <submittedName>
        <fullName evidence="2">Uncharacterized protein</fullName>
    </submittedName>
</protein>
<proteinExistence type="predicted"/>
<accession>A0AC35TXH8</accession>
<reference evidence="2" key="1">
    <citation type="submission" date="2016-11" db="UniProtKB">
        <authorList>
            <consortium name="WormBaseParasite"/>
        </authorList>
    </citation>
    <scope>IDENTIFICATION</scope>
    <source>
        <strain evidence="2">KR3021</strain>
    </source>
</reference>
<organism evidence="1 2">
    <name type="scientific">Rhabditophanes sp. KR3021</name>
    <dbReference type="NCBI Taxonomy" id="114890"/>
    <lineage>
        <taxon>Eukaryota</taxon>
        <taxon>Metazoa</taxon>
        <taxon>Ecdysozoa</taxon>
        <taxon>Nematoda</taxon>
        <taxon>Chromadorea</taxon>
        <taxon>Rhabditida</taxon>
        <taxon>Tylenchina</taxon>
        <taxon>Panagrolaimomorpha</taxon>
        <taxon>Strongyloidoidea</taxon>
        <taxon>Alloionematidae</taxon>
        <taxon>Rhabditophanes</taxon>
    </lineage>
</organism>
<evidence type="ECO:0000313" key="2">
    <source>
        <dbReference type="WBParaSite" id="RSKR_0000525600.1"/>
    </source>
</evidence>
<dbReference type="WBParaSite" id="RSKR_0000525600.1">
    <property type="protein sequence ID" value="RSKR_0000525600.1"/>
    <property type="gene ID" value="RSKR_0000525600"/>
</dbReference>
<name>A0AC35TXH8_9BILA</name>